<evidence type="ECO:0000313" key="2">
    <source>
        <dbReference type="Proteomes" id="UP001152888"/>
    </source>
</evidence>
<sequence>MSVGRSLPFKQLASELANNKKQKKT</sequence>
<organism evidence="1 2">
    <name type="scientific">Acanthoscelides obtectus</name>
    <name type="common">Bean weevil</name>
    <name type="synonym">Bruchus obtectus</name>
    <dbReference type="NCBI Taxonomy" id="200917"/>
    <lineage>
        <taxon>Eukaryota</taxon>
        <taxon>Metazoa</taxon>
        <taxon>Ecdysozoa</taxon>
        <taxon>Arthropoda</taxon>
        <taxon>Hexapoda</taxon>
        <taxon>Insecta</taxon>
        <taxon>Pterygota</taxon>
        <taxon>Neoptera</taxon>
        <taxon>Endopterygota</taxon>
        <taxon>Coleoptera</taxon>
        <taxon>Polyphaga</taxon>
        <taxon>Cucujiformia</taxon>
        <taxon>Chrysomeloidea</taxon>
        <taxon>Chrysomelidae</taxon>
        <taxon>Bruchinae</taxon>
        <taxon>Bruchini</taxon>
        <taxon>Acanthoscelides</taxon>
    </lineage>
</organism>
<protein>
    <submittedName>
        <fullName evidence="1">Uncharacterized protein</fullName>
    </submittedName>
</protein>
<accession>A0A9P0PCJ1</accession>
<reference evidence="1" key="1">
    <citation type="submission" date="2022-03" db="EMBL/GenBank/DDBJ databases">
        <authorList>
            <person name="Sayadi A."/>
        </authorList>
    </citation>
    <scope>NUCLEOTIDE SEQUENCE</scope>
</reference>
<dbReference type="EMBL" id="CAKOFQ010006889">
    <property type="protein sequence ID" value="CAH1980101.1"/>
    <property type="molecule type" value="Genomic_DNA"/>
</dbReference>
<evidence type="ECO:0000313" key="1">
    <source>
        <dbReference type="EMBL" id="CAH1980101.1"/>
    </source>
</evidence>
<proteinExistence type="predicted"/>
<dbReference type="AlphaFoldDB" id="A0A9P0PCJ1"/>
<name>A0A9P0PCJ1_ACAOB</name>
<comment type="caution">
    <text evidence="1">The sequence shown here is derived from an EMBL/GenBank/DDBJ whole genome shotgun (WGS) entry which is preliminary data.</text>
</comment>
<gene>
    <name evidence="1" type="ORF">ACAOBT_LOCUS13804</name>
</gene>
<dbReference type="Proteomes" id="UP001152888">
    <property type="component" value="Unassembled WGS sequence"/>
</dbReference>
<keyword evidence="2" id="KW-1185">Reference proteome</keyword>